<dbReference type="EMBL" id="JAYMYQ010000002">
    <property type="protein sequence ID" value="KAK7350940.1"/>
    <property type="molecule type" value="Genomic_DNA"/>
</dbReference>
<keyword evidence="2" id="KW-1185">Reference proteome</keyword>
<protein>
    <submittedName>
        <fullName evidence="1">Uncharacterized protein</fullName>
    </submittedName>
</protein>
<accession>A0AAN9M9W2</accession>
<reference evidence="1 2" key="1">
    <citation type="submission" date="2024-01" db="EMBL/GenBank/DDBJ databases">
        <title>The genomes of 5 underutilized Papilionoideae crops provide insights into root nodulation and disease resistanc.</title>
        <authorList>
            <person name="Jiang F."/>
        </authorList>
    </citation>
    <scope>NUCLEOTIDE SEQUENCE [LARGE SCALE GENOMIC DNA]</scope>
    <source>
        <strain evidence="1">LVBAO_FW01</strain>
        <tissue evidence="1">Leaves</tissue>
    </source>
</reference>
<dbReference type="Proteomes" id="UP001367508">
    <property type="component" value="Unassembled WGS sequence"/>
</dbReference>
<sequence length="66" mass="7488">MGTKRNLIDDVDHVGQLFKVSRYFQKGGYFLEPLDEKAVKEQPGKILMLCCDSGVGIDSVGIWVRW</sequence>
<organism evidence="1 2">
    <name type="scientific">Canavalia gladiata</name>
    <name type="common">Sword bean</name>
    <name type="synonym">Dolichos gladiatus</name>
    <dbReference type="NCBI Taxonomy" id="3824"/>
    <lineage>
        <taxon>Eukaryota</taxon>
        <taxon>Viridiplantae</taxon>
        <taxon>Streptophyta</taxon>
        <taxon>Embryophyta</taxon>
        <taxon>Tracheophyta</taxon>
        <taxon>Spermatophyta</taxon>
        <taxon>Magnoliopsida</taxon>
        <taxon>eudicotyledons</taxon>
        <taxon>Gunneridae</taxon>
        <taxon>Pentapetalae</taxon>
        <taxon>rosids</taxon>
        <taxon>fabids</taxon>
        <taxon>Fabales</taxon>
        <taxon>Fabaceae</taxon>
        <taxon>Papilionoideae</taxon>
        <taxon>50 kb inversion clade</taxon>
        <taxon>NPAAA clade</taxon>
        <taxon>indigoferoid/millettioid clade</taxon>
        <taxon>Phaseoleae</taxon>
        <taxon>Canavalia</taxon>
    </lineage>
</organism>
<name>A0AAN9M9W2_CANGL</name>
<comment type="caution">
    <text evidence="1">The sequence shown here is derived from an EMBL/GenBank/DDBJ whole genome shotgun (WGS) entry which is preliminary data.</text>
</comment>
<evidence type="ECO:0000313" key="1">
    <source>
        <dbReference type="EMBL" id="KAK7350940.1"/>
    </source>
</evidence>
<gene>
    <name evidence="1" type="ORF">VNO77_10008</name>
</gene>
<evidence type="ECO:0000313" key="2">
    <source>
        <dbReference type="Proteomes" id="UP001367508"/>
    </source>
</evidence>
<dbReference type="AlphaFoldDB" id="A0AAN9M9W2"/>
<proteinExistence type="predicted"/>